<keyword evidence="1" id="KW-1133">Transmembrane helix</keyword>
<comment type="caution">
    <text evidence="2">The sequence shown here is derived from an EMBL/GenBank/DDBJ whole genome shotgun (WGS) entry which is preliminary data.</text>
</comment>
<keyword evidence="1" id="KW-0812">Transmembrane</keyword>
<reference evidence="2" key="1">
    <citation type="submission" date="2023-06" db="EMBL/GenBank/DDBJ databases">
        <title>Genome-scale phylogeny and comparative genomics of the fungal order Sordariales.</title>
        <authorList>
            <consortium name="Lawrence Berkeley National Laboratory"/>
            <person name="Hensen N."/>
            <person name="Bonometti L."/>
            <person name="Westerberg I."/>
            <person name="Brannstrom I.O."/>
            <person name="Guillou S."/>
            <person name="Cros-Aarteil S."/>
            <person name="Calhoun S."/>
            <person name="Haridas S."/>
            <person name="Kuo A."/>
            <person name="Mondo S."/>
            <person name="Pangilinan J."/>
            <person name="Riley R."/>
            <person name="LaButti K."/>
            <person name="Andreopoulos B."/>
            <person name="Lipzen A."/>
            <person name="Chen C."/>
            <person name="Yanf M."/>
            <person name="Daum C."/>
            <person name="Ng V."/>
            <person name="Clum A."/>
            <person name="Steindorff A."/>
            <person name="Ohm R."/>
            <person name="Martin F."/>
            <person name="Silar P."/>
            <person name="Natvig D."/>
            <person name="Lalanne C."/>
            <person name="Gautier V."/>
            <person name="Ament-velasquez S.L."/>
            <person name="Kruys A."/>
            <person name="Hutchinson M.I."/>
            <person name="Powell A.J."/>
            <person name="Barry K."/>
            <person name="Miller A.N."/>
            <person name="Grigoriev I.V."/>
            <person name="Debuchy R."/>
            <person name="Gladieux P."/>
            <person name="Thoren M.H."/>
            <person name="Johannesson H."/>
        </authorList>
    </citation>
    <scope>NUCLEOTIDE SEQUENCE</scope>
    <source>
        <strain evidence="2">SMH3187-1</strain>
    </source>
</reference>
<evidence type="ECO:0000313" key="3">
    <source>
        <dbReference type="Proteomes" id="UP001172155"/>
    </source>
</evidence>
<gene>
    <name evidence="2" type="ORF">B0T18DRAFT_430028</name>
</gene>
<proteinExistence type="predicted"/>
<evidence type="ECO:0000256" key="1">
    <source>
        <dbReference type="SAM" id="Phobius"/>
    </source>
</evidence>
<keyword evidence="3" id="KW-1185">Reference proteome</keyword>
<name>A0AA40ENI1_9PEZI</name>
<dbReference type="Proteomes" id="UP001172155">
    <property type="component" value="Unassembled WGS sequence"/>
</dbReference>
<evidence type="ECO:0000313" key="2">
    <source>
        <dbReference type="EMBL" id="KAK0742582.1"/>
    </source>
</evidence>
<keyword evidence="1" id="KW-0472">Membrane</keyword>
<protein>
    <submittedName>
        <fullName evidence="2">Uncharacterized protein</fullName>
    </submittedName>
</protein>
<accession>A0AA40ENI1</accession>
<feature type="transmembrane region" description="Helical" evidence="1">
    <location>
        <begin position="12"/>
        <end position="36"/>
    </location>
</feature>
<organism evidence="2 3">
    <name type="scientific">Schizothecium vesticola</name>
    <dbReference type="NCBI Taxonomy" id="314040"/>
    <lineage>
        <taxon>Eukaryota</taxon>
        <taxon>Fungi</taxon>
        <taxon>Dikarya</taxon>
        <taxon>Ascomycota</taxon>
        <taxon>Pezizomycotina</taxon>
        <taxon>Sordariomycetes</taxon>
        <taxon>Sordariomycetidae</taxon>
        <taxon>Sordariales</taxon>
        <taxon>Schizotheciaceae</taxon>
        <taxon>Schizothecium</taxon>
    </lineage>
</organism>
<feature type="transmembrane region" description="Helical" evidence="1">
    <location>
        <begin position="73"/>
        <end position="95"/>
    </location>
</feature>
<sequence>MLTLTIAQVSGVIAAGLMIVQYVLPAALVIVLVNLIGTENTAATWSTVNRTISTTIWPLLLRADTIGARHRSLATVVLSWTMTFGAALLVLAGVMTPLGLRDEILPADPKPAQFQYVKDTGAWGRITPPRPDTIFGRYCEFGRQINCPGQYQGVDMVEVEPGRLTSVQKDPSSTINTTLPANLTEIFSSATSNSGNTISGLFDIQYRRWKMSHASIINSGQGRVEGDFRYVESLILEPGLHLREGLIIDSRDASPGIGFRNHTVPVDSARGAVWTEDLTWLEPVTRCVDTNLTVELRTQDTTESFSDKRGYFLLDRGAFRDLNQNVLQSRIWADNQTLDLHGRAYKAARMYNVLIAKYLNLTLPLRENMPPLNLSDPALDFSDTGVFLYTSYDRVGLTDIRGLDDPLGTNGVNVSLPADFRLRDAEGFRMLFASNFTSIRNLCRGAYQLGTSIDSRASNITNPGVECGMVFGAGLTPGARADNPFDPSRVTLPDTDIIQHKTIYICATGMRASVKNVSFRYNGTGAQLSNLQVERVSDKLYPDEKSKPLWAVETSFPFRMTFDPLWGIVHDRFENAPGLSTMRSDKLWLPETVSQSISFGSRDGMDSLAAAGGPMPNLHETYRDVDSLTGAFSYPTVERYGRLSMSETSASQIPSLMLTDALASLLVGTKSALRAAPVTYPARLRIEDPVVAWGVAPVAVYRRVIRYDLRYAVPALLMVGLLAAVLCWVLGILVVERLGVLRRLRDLYNQTSTGRLATALLLPGRGNPNESTSEWVEGDGQLKLAFGRIGTKDAGYFLRVDRDGEGGRPFLKPEGYGYGYGMEGYDRTPEVKGMGETVDRM</sequence>
<dbReference type="AlphaFoldDB" id="A0AA40ENI1"/>
<dbReference type="EMBL" id="JAUKUD010000005">
    <property type="protein sequence ID" value="KAK0742582.1"/>
    <property type="molecule type" value="Genomic_DNA"/>
</dbReference>
<feature type="transmembrane region" description="Helical" evidence="1">
    <location>
        <begin position="711"/>
        <end position="735"/>
    </location>
</feature>